<name>A0ABP0U4M8_9BRYO</name>
<dbReference type="Proteomes" id="UP001497512">
    <property type="component" value="Chromosome 19"/>
</dbReference>
<accession>A0ABP0U4M8</accession>
<gene>
    <name evidence="1" type="ORF">CSSPTR1EN2_LOCUS11410</name>
</gene>
<dbReference type="EMBL" id="OZ019911">
    <property type="protein sequence ID" value="CAK9212785.1"/>
    <property type="molecule type" value="Genomic_DNA"/>
</dbReference>
<organism evidence="1 2">
    <name type="scientific">Sphagnum troendelagicum</name>
    <dbReference type="NCBI Taxonomy" id="128251"/>
    <lineage>
        <taxon>Eukaryota</taxon>
        <taxon>Viridiplantae</taxon>
        <taxon>Streptophyta</taxon>
        <taxon>Embryophyta</taxon>
        <taxon>Bryophyta</taxon>
        <taxon>Sphagnophytina</taxon>
        <taxon>Sphagnopsida</taxon>
        <taxon>Sphagnales</taxon>
        <taxon>Sphagnaceae</taxon>
        <taxon>Sphagnum</taxon>
    </lineage>
</organism>
<keyword evidence="2" id="KW-1185">Reference proteome</keyword>
<proteinExistence type="predicted"/>
<evidence type="ECO:0000313" key="2">
    <source>
        <dbReference type="Proteomes" id="UP001497512"/>
    </source>
</evidence>
<evidence type="ECO:0000313" key="1">
    <source>
        <dbReference type="EMBL" id="CAK9212785.1"/>
    </source>
</evidence>
<reference evidence="1" key="1">
    <citation type="submission" date="2024-02" db="EMBL/GenBank/DDBJ databases">
        <authorList>
            <consortium name="ELIXIR-Norway"/>
            <consortium name="Elixir Norway"/>
        </authorList>
    </citation>
    <scope>NUCLEOTIDE SEQUENCE</scope>
</reference>
<protein>
    <submittedName>
        <fullName evidence="1">Uncharacterized protein</fullName>
    </submittedName>
</protein>
<sequence>MQQWAVKELSLQLGVPVELVGARCLPAKTLPRNYAAAATPRPVLLLLKFKTTKARSMVFRARAKLAGMAWGLNEDFTPLQ</sequence>